<sequence>MQKMEQLELDAHRSDIVADMRSLVEKYRTIFDWDIPEIDQSAADKLILAAMHTALDDITAKLTD</sequence>
<gene>
    <name evidence="1" type="ORF">EDC63_11071</name>
</gene>
<evidence type="ECO:0000313" key="2">
    <source>
        <dbReference type="Proteomes" id="UP000295367"/>
    </source>
</evidence>
<dbReference type="AlphaFoldDB" id="A0A4R3Y179"/>
<organism evidence="1 2">
    <name type="scientific">Sulfurirhabdus autotrophica</name>
    <dbReference type="NCBI Taxonomy" id="1706046"/>
    <lineage>
        <taxon>Bacteria</taxon>
        <taxon>Pseudomonadati</taxon>
        <taxon>Pseudomonadota</taxon>
        <taxon>Betaproteobacteria</taxon>
        <taxon>Nitrosomonadales</taxon>
        <taxon>Sulfuricellaceae</taxon>
        <taxon>Sulfurirhabdus</taxon>
    </lineage>
</organism>
<dbReference type="Proteomes" id="UP000295367">
    <property type="component" value="Unassembled WGS sequence"/>
</dbReference>
<evidence type="ECO:0000313" key="1">
    <source>
        <dbReference type="EMBL" id="TCV85182.1"/>
    </source>
</evidence>
<keyword evidence="2" id="KW-1185">Reference proteome</keyword>
<reference evidence="1 2" key="1">
    <citation type="submission" date="2019-03" db="EMBL/GenBank/DDBJ databases">
        <title>Genomic Encyclopedia of Type Strains, Phase IV (KMG-IV): sequencing the most valuable type-strain genomes for metagenomic binning, comparative biology and taxonomic classification.</title>
        <authorList>
            <person name="Goeker M."/>
        </authorList>
    </citation>
    <scope>NUCLEOTIDE SEQUENCE [LARGE SCALE GENOMIC DNA]</scope>
    <source>
        <strain evidence="1 2">DSM 100309</strain>
    </source>
</reference>
<dbReference type="EMBL" id="SMCO01000010">
    <property type="protein sequence ID" value="TCV85182.1"/>
    <property type="molecule type" value="Genomic_DNA"/>
</dbReference>
<name>A0A4R3Y179_9PROT</name>
<accession>A0A4R3Y179</accession>
<proteinExistence type="predicted"/>
<protein>
    <submittedName>
        <fullName evidence="1">Uncharacterized protein</fullName>
    </submittedName>
</protein>
<dbReference type="OrthoDB" id="5740743at2"/>
<comment type="caution">
    <text evidence="1">The sequence shown here is derived from an EMBL/GenBank/DDBJ whole genome shotgun (WGS) entry which is preliminary data.</text>
</comment>
<dbReference type="RefSeq" id="WP_124945345.1">
    <property type="nucleotide sequence ID" value="NZ_BHVT01000010.1"/>
</dbReference>